<evidence type="ECO:0000313" key="3">
    <source>
        <dbReference type="Proteomes" id="UP001189122"/>
    </source>
</evidence>
<dbReference type="Proteomes" id="UP001189122">
    <property type="component" value="Unassembled WGS sequence"/>
</dbReference>
<protein>
    <submittedName>
        <fullName evidence="2">Uncharacterized protein</fullName>
    </submittedName>
</protein>
<keyword evidence="3" id="KW-1185">Reference proteome</keyword>
<evidence type="ECO:0000256" key="1">
    <source>
        <dbReference type="SAM" id="MobiDB-lite"/>
    </source>
</evidence>
<gene>
    <name evidence="2" type="ORF">SI7747_09011122</name>
</gene>
<sequence>MGEERLNESTLESPDVYMAAGTAGLEVSLVVRLDGVGLGALAADPLLVIAEGVAGVMVQTTGLRADENPLLHLRCLPLKQLPWYLVPPPVHLQVLVPLEPLATDLAHVPVRLQQRLRRQRHHLRVRCGFPPAGPDKPMGRGPGDDVRRL</sequence>
<dbReference type="EMBL" id="LR743596">
    <property type="protein sequence ID" value="CAA2625353.1"/>
    <property type="molecule type" value="Genomic_DNA"/>
</dbReference>
<evidence type="ECO:0000313" key="2">
    <source>
        <dbReference type="EMBL" id="CAA2625353.1"/>
    </source>
</evidence>
<proteinExistence type="predicted"/>
<accession>A0A7I8J5R1</accession>
<organism evidence="2">
    <name type="scientific">Spirodela intermedia</name>
    <name type="common">Intermediate duckweed</name>
    <dbReference type="NCBI Taxonomy" id="51605"/>
    <lineage>
        <taxon>Eukaryota</taxon>
        <taxon>Viridiplantae</taxon>
        <taxon>Streptophyta</taxon>
        <taxon>Embryophyta</taxon>
        <taxon>Tracheophyta</taxon>
        <taxon>Spermatophyta</taxon>
        <taxon>Magnoliopsida</taxon>
        <taxon>Liliopsida</taxon>
        <taxon>Araceae</taxon>
        <taxon>Lemnoideae</taxon>
        <taxon>Spirodela</taxon>
    </lineage>
</organism>
<reference evidence="2 3" key="1">
    <citation type="submission" date="2019-12" db="EMBL/GenBank/DDBJ databases">
        <authorList>
            <person name="Scholz U."/>
            <person name="Mascher M."/>
            <person name="Fiebig A."/>
        </authorList>
    </citation>
    <scope>NUCLEOTIDE SEQUENCE</scope>
</reference>
<feature type="region of interest" description="Disordered" evidence="1">
    <location>
        <begin position="126"/>
        <end position="149"/>
    </location>
</feature>
<name>A0A7I8J5R1_SPIIN</name>
<dbReference type="EMBL" id="CACRZD030000009">
    <property type="protein sequence ID" value="CAA6664733.1"/>
    <property type="molecule type" value="Genomic_DNA"/>
</dbReference>
<dbReference type="AlphaFoldDB" id="A0A7I8J5R1"/>